<reference evidence="5 6" key="1">
    <citation type="submission" date="2017-04" db="EMBL/GenBank/DDBJ databases">
        <title>Novel microbial lineages endemic to geothermal iron-oxide mats fill important gaps in the evolutionary history of Archaea.</title>
        <authorList>
            <person name="Jay Z.J."/>
            <person name="Beam J.P."/>
            <person name="Dlakic M."/>
            <person name="Rusch D.B."/>
            <person name="Kozubal M.A."/>
            <person name="Inskeep W.P."/>
        </authorList>
    </citation>
    <scope>NUCLEOTIDE SEQUENCE [LARGE SCALE GENOMIC DNA]</scope>
    <source>
        <strain evidence="5">OSP_D</strain>
    </source>
</reference>
<evidence type="ECO:0000313" key="5">
    <source>
        <dbReference type="EMBL" id="PSN92311.1"/>
    </source>
</evidence>
<dbReference type="SUPFAM" id="SSF57829">
    <property type="entry name" value="Zn-binding ribosomal proteins"/>
    <property type="match status" value="1"/>
</dbReference>
<evidence type="ECO:0000313" key="6">
    <source>
        <dbReference type="Proteomes" id="UP000240322"/>
    </source>
</evidence>
<accession>A0A2R6B0Y9</accession>
<keyword evidence="3 4" id="KW-0687">Ribonucleoprotein</keyword>
<dbReference type="InterPro" id="IPR002674">
    <property type="entry name" value="Ribosomal_eL43"/>
</dbReference>
<dbReference type="Gene3D" id="2.20.25.30">
    <property type="match status" value="1"/>
</dbReference>
<dbReference type="PANTHER" id="PTHR48129:SF1">
    <property type="entry name" value="LARGE RIBOSOMAL SUBUNIT PROTEIN EL43"/>
    <property type="match status" value="1"/>
</dbReference>
<dbReference type="EMBL" id="NEXE01000006">
    <property type="protein sequence ID" value="PSN92311.1"/>
    <property type="molecule type" value="Genomic_DNA"/>
</dbReference>
<gene>
    <name evidence="4" type="primary">rpl37ae</name>
    <name evidence="5" type="ORF">B9Q03_01385</name>
</gene>
<feature type="binding site" evidence="4">
    <location>
        <position position="60"/>
    </location>
    <ligand>
        <name>Zn(2+)</name>
        <dbReference type="ChEBI" id="CHEBI:29105"/>
    </ligand>
</feature>
<organism evidence="5 6">
    <name type="scientific">Candidatus Marsarchaeota G2 archaeon OSP_D</name>
    <dbReference type="NCBI Taxonomy" id="1978157"/>
    <lineage>
        <taxon>Archaea</taxon>
        <taxon>Candidatus Marsarchaeota</taxon>
        <taxon>Candidatus Marsarchaeota group 2</taxon>
    </lineage>
</organism>
<dbReference type="Pfam" id="PF01780">
    <property type="entry name" value="Ribosomal_L37ae"/>
    <property type="match status" value="1"/>
</dbReference>
<sequence>MGKTKVVGETGSYGARYGMTVRRRTLKILRKRHEKVACPRCGKLVLMKRLSVGVWTCPSCAYTYAGPAHVAKA</sequence>
<comment type="subunit">
    <text evidence="4">Part of the 50S ribosomal subunit.</text>
</comment>
<comment type="similarity">
    <text evidence="4">Belongs to the eukaryotic ribosomal protein eL43 family. Putative zinc-binding subfamily.</text>
</comment>
<comment type="caution">
    <text evidence="4">Lacks conserved residue(s) required for the propagation of feature annotation.</text>
</comment>
<dbReference type="GO" id="GO:0005840">
    <property type="term" value="C:ribosome"/>
    <property type="evidence" value="ECO:0007669"/>
    <property type="project" value="UniProtKB-KW"/>
</dbReference>
<comment type="function">
    <text evidence="4">Binds to the 23S rRNA.</text>
</comment>
<dbReference type="InterPro" id="IPR011332">
    <property type="entry name" value="Ribosomal_zn-bd"/>
</dbReference>
<evidence type="ECO:0000256" key="1">
    <source>
        <dbReference type="ARBA" id="ARBA00022884"/>
    </source>
</evidence>
<feature type="binding site" evidence="4">
    <location>
        <position position="57"/>
    </location>
    <ligand>
        <name>Zn(2+)</name>
        <dbReference type="ChEBI" id="CHEBI:29105"/>
    </ligand>
</feature>
<keyword evidence="1 4" id="KW-0694">RNA-binding</keyword>
<proteinExistence type="inferred from homology"/>
<comment type="caution">
    <text evidence="5">The sequence shown here is derived from an EMBL/GenBank/DDBJ whole genome shotgun (WGS) entry which is preliminary data.</text>
</comment>
<evidence type="ECO:0000256" key="4">
    <source>
        <dbReference type="HAMAP-Rule" id="MF_00327"/>
    </source>
</evidence>
<dbReference type="HAMAP" id="MF_00327">
    <property type="entry name" value="Ribosomal_eL43"/>
    <property type="match status" value="1"/>
</dbReference>
<dbReference type="GO" id="GO:0070180">
    <property type="term" value="F:large ribosomal subunit rRNA binding"/>
    <property type="evidence" value="ECO:0007669"/>
    <property type="project" value="UniProtKB-UniRule"/>
</dbReference>
<dbReference type="AlphaFoldDB" id="A0A2R6B0Y9"/>
<keyword evidence="2 4" id="KW-0689">Ribosomal protein</keyword>
<evidence type="ECO:0000256" key="3">
    <source>
        <dbReference type="ARBA" id="ARBA00023274"/>
    </source>
</evidence>
<dbReference type="PANTHER" id="PTHR48129">
    <property type="entry name" value="60S RIBOSOMAL PROTEIN L37A"/>
    <property type="match status" value="1"/>
</dbReference>
<dbReference type="GO" id="GO:0006412">
    <property type="term" value="P:translation"/>
    <property type="evidence" value="ECO:0007669"/>
    <property type="project" value="UniProtKB-UniRule"/>
</dbReference>
<dbReference type="GO" id="GO:1990904">
    <property type="term" value="C:ribonucleoprotein complex"/>
    <property type="evidence" value="ECO:0007669"/>
    <property type="project" value="UniProtKB-KW"/>
</dbReference>
<dbReference type="Proteomes" id="UP000240322">
    <property type="component" value="Unassembled WGS sequence"/>
</dbReference>
<keyword evidence="4" id="KW-0699">rRNA-binding</keyword>
<feature type="binding site" evidence="4">
    <location>
        <position position="41"/>
    </location>
    <ligand>
        <name>Zn(2+)</name>
        <dbReference type="ChEBI" id="CHEBI:29105"/>
    </ligand>
</feature>
<dbReference type="InterPro" id="IPR011331">
    <property type="entry name" value="Ribosomal_eL37/eL43"/>
</dbReference>
<protein>
    <recommendedName>
        <fullName evidence="4">Large ribosomal subunit protein eL43</fullName>
    </recommendedName>
</protein>
<dbReference type="InterPro" id="IPR050522">
    <property type="entry name" value="Ribosomal_protein_eL43"/>
</dbReference>
<dbReference type="GO" id="GO:0008270">
    <property type="term" value="F:zinc ion binding"/>
    <property type="evidence" value="ECO:0007669"/>
    <property type="project" value="UniProtKB-UniRule"/>
</dbReference>
<feature type="binding site" evidence="4">
    <location>
        <position position="38"/>
    </location>
    <ligand>
        <name>Zn(2+)</name>
        <dbReference type="ChEBI" id="CHEBI:29105"/>
    </ligand>
</feature>
<evidence type="ECO:0000256" key="2">
    <source>
        <dbReference type="ARBA" id="ARBA00022980"/>
    </source>
</evidence>
<name>A0A2R6B0Y9_9ARCH</name>
<dbReference type="GO" id="GO:0003735">
    <property type="term" value="F:structural constituent of ribosome"/>
    <property type="evidence" value="ECO:0007669"/>
    <property type="project" value="InterPro"/>
</dbReference>